<reference evidence="7" key="1">
    <citation type="journal article" date="2019" name="Int. J. Syst. Evol. Microbiol.">
        <title>The Global Catalogue of Microorganisms (GCM) 10K type strain sequencing project: providing services to taxonomists for standard genome sequencing and annotation.</title>
        <authorList>
            <consortium name="The Broad Institute Genomics Platform"/>
            <consortium name="The Broad Institute Genome Sequencing Center for Infectious Disease"/>
            <person name="Wu L."/>
            <person name="Ma J."/>
        </authorList>
    </citation>
    <scope>NUCLEOTIDE SEQUENCE [LARGE SCALE GENOMIC DNA]</scope>
    <source>
        <strain evidence="7">CGMCC 4.1467</strain>
    </source>
</reference>
<dbReference type="Pfam" id="PF12833">
    <property type="entry name" value="HTH_18"/>
    <property type="match status" value="1"/>
</dbReference>
<dbReference type="PROSITE" id="PS01124">
    <property type="entry name" value="HTH_ARAC_FAMILY_2"/>
    <property type="match status" value="1"/>
</dbReference>
<dbReference type="EMBL" id="JBHTBS010000002">
    <property type="protein sequence ID" value="MFC7336463.1"/>
    <property type="molecule type" value="Genomic_DNA"/>
</dbReference>
<keyword evidence="1" id="KW-0805">Transcription regulation</keyword>
<dbReference type="RefSeq" id="WP_379709692.1">
    <property type="nucleotide sequence ID" value="NZ_JBHTBS010000002.1"/>
</dbReference>
<keyword evidence="2" id="KW-0238">DNA-binding</keyword>
<feature type="domain" description="HTH araC/xylS-type" evidence="5">
    <location>
        <begin position="242"/>
        <end position="345"/>
    </location>
</feature>
<dbReference type="PROSITE" id="PS00041">
    <property type="entry name" value="HTH_ARAC_FAMILY_1"/>
    <property type="match status" value="1"/>
</dbReference>
<evidence type="ECO:0000313" key="7">
    <source>
        <dbReference type="Proteomes" id="UP001596472"/>
    </source>
</evidence>
<evidence type="ECO:0000313" key="6">
    <source>
        <dbReference type="EMBL" id="MFC7336463.1"/>
    </source>
</evidence>
<evidence type="ECO:0000256" key="4">
    <source>
        <dbReference type="SAM" id="MobiDB-lite"/>
    </source>
</evidence>
<evidence type="ECO:0000256" key="1">
    <source>
        <dbReference type="ARBA" id="ARBA00023015"/>
    </source>
</evidence>
<dbReference type="Proteomes" id="UP001596472">
    <property type="component" value="Unassembled WGS sequence"/>
</dbReference>
<feature type="compositionally biased region" description="Basic and acidic residues" evidence="4">
    <location>
        <begin position="12"/>
        <end position="31"/>
    </location>
</feature>
<evidence type="ECO:0000259" key="5">
    <source>
        <dbReference type="PROSITE" id="PS01124"/>
    </source>
</evidence>
<proteinExistence type="predicted"/>
<keyword evidence="7" id="KW-1185">Reference proteome</keyword>
<protein>
    <submittedName>
        <fullName evidence="6">Helix-turn-helix domain-containing protein</fullName>
    </submittedName>
</protein>
<accession>A0ABW2L598</accession>
<dbReference type="InterPro" id="IPR018062">
    <property type="entry name" value="HTH_AraC-typ_CS"/>
</dbReference>
<evidence type="ECO:0000256" key="3">
    <source>
        <dbReference type="ARBA" id="ARBA00023163"/>
    </source>
</evidence>
<organism evidence="6 7">
    <name type="scientific">Haloferula chungangensis</name>
    <dbReference type="NCBI Taxonomy" id="1048331"/>
    <lineage>
        <taxon>Bacteria</taxon>
        <taxon>Pseudomonadati</taxon>
        <taxon>Verrucomicrobiota</taxon>
        <taxon>Verrucomicrobiia</taxon>
        <taxon>Verrucomicrobiales</taxon>
        <taxon>Verrucomicrobiaceae</taxon>
        <taxon>Haloferula</taxon>
    </lineage>
</organism>
<dbReference type="Gene3D" id="1.10.10.60">
    <property type="entry name" value="Homeodomain-like"/>
    <property type="match status" value="1"/>
</dbReference>
<comment type="caution">
    <text evidence="6">The sequence shown here is derived from an EMBL/GenBank/DDBJ whole genome shotgun (WGS) entry which is preliminary data.</text>
</comment>
<feature type="region of interest" description="Disordered" evidence="4">
    <location>
        <begin position="1"/>
        <end position="42"/>
    </location>
</feature>
<dbReference type="InterPro" id="IPR018060">
    <property type="entry name" value="HTH_AraC"/>
</dbReference>
<name>A0ABW2L598_9BACT</name>
<keyword evidence="3" id="KW-0804">Transcription</keyword>
<sequence>MQNAQRGVDAQDIERDDPRVAAESESSKSAEEAITPGVLSGRLEGNIESHGRSLSELYELEFTQLEAGETRMEVDFAATPSSIVYRECYDSGTFALGSLKEQKFALAIPVMERGTRWWGQEREGSLVPSSVSGELIDVRFAPGHRHMVMVLEHAKLQQALVKADFSDEAIRSIEFGREHRMMKFHDDSLRHLSGKLAETIDAAVRGRHMVSGEELDRLLLGAALAILDHGPAEGMTPGGKRQLVQRAIEVHDRMKIFPNVMTLCTELHVRPRTLQAAFQKSIGIGPHRFFQLRRLNEAKRRLEIGQVGESSVKEIALGLGFRELGRFAVRYRELFGELPSETLRKRGAVTIVGIAR</sequence>
<gene>
    <name evidence="6" type="ORF">ACFQY0_04675</name>
</gene>
<dbReference type="PANTHER" id="PTHR46796:SF12">
    <property type="entry name" value="HTH-TYPE DNA-BINDING TRANSCRIPTIONAL ACTIVATOR EUTR"/>
    <property type="match status" value="1"/>
</dbReference>
<dbReference type="InterPro" id="IPR050204">
    <property type="entry name" value="AraC_XylS_family_regulators"/>
</dbReference>
<dbReference type="SMART" id="SM00342">
    <property type="entry name" value="HTH_ARAC"/>
    <property type="match status" value="1"/>
</dbReference>
<evidence type="ECO:0000256" key="2">
    <source>
        <dbReference type="ARBA" id="ARBA00023125"/>
    </source>
</evidence>
<dbReference type="PANTHER" id="PTHR46796">
    <property type="entry name" value="HTH-TYPE TRANSCRIPTIONAL ACTIVATOR RHAS-RELATED"/>
    <property type="match status" value="1"/>
</dbReference>